<evidence type="ECO:0000256" key="1">
    <source>
        <dbReference type="SAM" id="SignalP"/>
    </source>
</evidence>
<feature type="chain" id="PRO_5035746896" evidence="1">
    <location>
        <begin position="20"/>
        <end position="112"/>
    </location>
</feature>
<evidence type="ECO:0000313" key="3">
    <source>
        <dbReference type="Proteomes" id="UP000699462"/>
    </source>
</evidence>
<dbReference type="Proteomes" id="UP000699462">
    <property type="component" value="Unassembled WGS sequence"/>
</dbReference>
<keyword evidence="1" id="KW-0732">Signal</keyword>
<dbReference type="EMBL" id="JTDF01001470">
    <property type="protein sequence ID" value="KAF8569971.1"/>
    <property type="molecule type" value="Genomic_DNA"/>
</dbReference>
<accession>A0A8T0DTJ8</accession>
<gene>
    <name evidence="2" type="ORF">P879_04568</name>
</gene>
<proteinExistence type="predicted"/>
<name>A0A8T0DTJ8_9TREM</name>
<organism evidence="2 3">
    <name type="scientific">Paragonimus westermani</name>
    <dbReference type="NCBI Taxonomy" id="34504"/>
    <lineage>
        <taxon>Eukaryota</taxon>
        <taxon>Metazoa</taxon>
        <taxon>Spiralia</taxon>
        <taxon>Lophotrochozoa</taxon>
        <taxon>Platyhelminthes</taxon>
        <taxon>Trematoda</taxon>
        <taxon>Digenea</taxon>
        <taxon>Plagiorchiida</taxon>
        <taxon>Troglotremata</taxon>
        <taxon>Troglotrematidae</taxon>
        <taxon>Paragonimus</taxon>
    </lineage>
</organism>
<dbReference type="AlphaFoldDB" id="A0A8T0DTJ8"/>
<feature type="signal peptide" evidence="1">
    <location>
        <begin position="1"/>
        <end position="19"/>
    </location>
</feature>
<sequence>MNGVIFLILLTYTWTSCVSQCTRIIVHDWGTLRDRSDPITRIAGSAPNGIKACCLEHVSDPLPNGLQIGLYRILYRQSEKFEYNIARIHLQTVLDRLSRTEEHCLHNAYWLE</sequence>
<protein>
    <submittedName>
        <fullName evidence="2">Uncharacterized protein</fullName>
    </submittedName>
</protein>
<comment type="caution">
    <text evidence="2">The sequence shown here is derived from an EMBL/GenBank/DDBJ whole genome shotgun (WGS) entry which is preliminary data.</text>
</comment>
<reference evidence="2 3" key="1">
    <citation type="submission" date="2019-07" db="EMBL/GenBank/DDBJ databases">
        <title>Annotation for the trematode Paragonimus westermani.</title>
        <authorList>
            <person name="Choi Y.-J."/>
        </authorList>
    </citation>
    <scope>NUCLEOTIDE SEQUENCE [LARGE SCALE GENOMIC DNA]</scope>
    <source>
        <strain evidence="2">180907_Pwestermani</strain>
    </source>
</reference>
<evidence type="ECO:0000313" key="2">
    <source>
        <dbReference type="EMBL" id="KAF8569971.1"/>
    </source>
</evidence>
<keyword evidence="3" id="KW-1185">Reference proteome</keyword>